<protein>
    <submittedName>
        <fullName evidence="1">Uncharacterized protein</fullName>
    </submittedName>
</protein>
<organism evidence="1 2">
    <name type="scientific">Mycena rosella</name>
    <name type="common">Pink bonnet</name>
    <name type="synonym">Agaricus rosellus</name>
    <dbReference type="NCBI Taxonomy" id="1033263"/>
    <lineage>
        <taxon>Eukaryota</taxon>
        <taxon>Fungi</taxon>
        <taxon>Dikarya</taxon>
        <taxon>Basidiomycota</taxon>
        <taxon>Agaricomycotina</taxon>
        <taxon>Agaricomycetes</taxon>
        <taxon>Agaricomycetidae</taxon>
        <taxon>Agaricales</taxon>
        <taxon>Marasmiineae</taxon>
        <taxon>Mycenaceae</taxon>
        <taxon>Mycena</taxon>
    </lineage>
</organism>
<reference evidence="1" key="1">
    <citation type="submission" date="2023-03" db="EMBL/GenBank/DDBJ databases">
        <title>Massive genome expansion in bonnet fungi (Mycena s.s.) driven by repeated elements and novel gene families across ecological guilds.</title>
        <authorList>
            <consortium name="Lawrence Berkeley National Laboratory"/>
            <person name="Harder C.B."/>
            <person name="Miyauchi S."/>
            <person name="Viragh M."/>
            <person name="Kuo A."/>
            <person name="Thoen E."/>
            <person name="Andreopoulos B."/>
            <person name="Lu D."/>
            <person name="Skrede I."/>
            <person name="Drula E."/>
            <person name="Henrissat B."/>
            <person name="Morin E."/>
            <person name="Kohler A."/>
            <person name="Barry K."/>
            <person name="LaButti K."/>
            <person name="Morin E."/>
            <person name="Salamov A."/>
            <person name="Lipzen A."/>
            <person name="Mereny Z."/>
            <person name="Hegedus B."/>
            <person name="Baldrian P."/>
            <person name="Stursova M."/>
            <person name="Weitz H."/>
            <person name="Taylor A."/>
            <person name="Grigoriev I.V."/>
            <person name="Nagy L.G."/>
            <person name="Martin F."/>
            <person name="Kauserud H."/>
        </authorList>
    </citation>
    <scope>NUCLEOTIDE SEQUENCE</scope>
    <source>
        <strain evidence="1">CBHHK067</strain>
    </source>
</reference>
<gene>
    <name evidence="1" type="ORF">B0H17DRAFT_1136781</name>
</gene>
<dbReference type="AlphaFoldDB" id="A0AAD7DAH0"/>
<name>A0AAD7DAH0_MYCRO</name>
<accession>A0AAD7DAH0</accession>
<proteinExistence type="predicted"/>
<keyword evidence="2" id="KW-1185">Reference proteome</keyword>
<sequence>MDVFPWLQRALSSLVSLPPASPNVVPGKEIIFTLDANLWNQTLDISFTIVHIGWYDIYEDKNIEILYREFIARIGPELTHNSDSWDCFECGRPATDSAWLSIYSETEEIYNRCALNIGRGCDKCAPKMQEATRKIVEARQNNGDSPSTMVVGTIPKPDGMGRALFSACLACRKPETAAPEFAMSRCSKCHLVRYDPRTQEIYLPIA</sequence>
<dbReference type="EMBL" id="JARKIE010000094">
    <property type="protein sequence ID" value="KAJ7686697.1"/>
    <property type="molecule type" value="Genomic_DNA"/>
</dbReference>
<evidence type="ECO:0000313" key="1">
    <source>
        <dbReference type="EMBL" id="KAJ7686697.1"/>
    </source>
</evidence>
<evidence type="ECO:0000313" key="2">
    <source>
        <dbReference type="Proteomes" id="UP001221757"/>
    </source>
</evidence>
<comment type="caution">
    <text evidence="1">The sequence shown here is derived from an EMBL/GenBank/DDBJ whole genome shotgun (WGS) entry which is preliminary data.</text>
</comment>
<dbReference type="Proteomes" id="UP001221757">
    <property type="component" value="Unassembled WGS sequence"/>
</dbReference>